<dbReference type="PRINTS" id="PR00305">
    <property type="entry name" value="1433ZETA"/>
</dbReference>
<proteinExistence type="inferred from homology"/>
<dbReference type="InterPro" id="IPR000308">
    <property type="entry name" value="14-3-3"/>
</dbReference>
<comment type="similarity">
    <text evidence="1">Belongs to the 14-3-3 family.</text>
</comment>
<dbReference type="AlphaFoldDB" id="A0A7S2WQZ6"/>
<dbReference type="SUPFAM" id="SSF48445">
    <property type="entry name" value="14-3-3 protein"/>
    <property type="match status" value="1"/>
</dbReference>
<dbReference type="Pfam" id="PF00244">
    <property type="entry name" value="14-3-3"/>
    <property type="match status" value="1"/>
</dbReference>
<evidence type="ECO:0000256" key="1">
    <source>
        <dbReference type="ARBA" id="ARBA00006141"/>
    </source>
</evidence>
<gene>
    <name evidence="4" type="ORF">QSP1433_LOCUS15141</name>
</gene>
<dbReference type="EMBL" id="HBHK01024041">
    <property type="protein sequence ID" value="CAD9703060.1"/>
    <property type="molecule type" value="Transcribed_RNA"/>
</dbReference>
<evidence type="ECO:0000256" key="2">
    <source>
        <dbReference type="SAM" id="MobiDB-lite"/>
    </source>
</evidence>
<feature type="compositionally biased region" description="Polar residues" evidence="2">
    <location>
        <begin position="259"/>
        <end position="275"/>
    </location>
</feature>
<name>A0A7S2WQZ6_9STRA</name>
<feature type="region of interest" description="Disordered" evidence="2">
    <location>
        <begin position="259"/>
        <end position="292"/>
    </location>
</feature>
<reference evidence="4" key="1">
    <citation type="submission" date="2021-01" db="EMBL/GenBank/DDBJ databases">
        <authorList>
            <person name="Corre E."/>
            <person name="Pelletier E."/>
            <person name="Niang G."/>
            <person name="Scheremetjew M."/>
            <person name="Finn R."/>
            <person name="Kale V."/>
            <person name="Holt S."/>
            <person name="Cochrane G."/>
            <person name="Meng A."/>
            <person name="Brown T."/>
            <person name="Cohen L."/>
        </authorList>
    </citation>
    <scope>NUCLEOTIDE SEQUENCE</scope>
    <source>
        <strain evidence="4">NY070348D</strain>
    </source>
</reference>
<organism evidence="4">
    <name type="scientific">Mucochytrium quahogii</name>
    <dbReference type="NCBI Taxonomy" id="96639"/>
    <lineage>
        <taxon>Eukaryota</taxon>
        <taxon>Sar</taxon>
        <taxon>Stramenopiles</taxon>
        <taxon>Bigyra</taxon>
        <taxon>Labyrinthulomycetes</taxon>
        <taxon>Thraustochytrida</taxon>
        <taxon>Thraustochytriidae</taxon>
        <taxon>Mucochytrium</taxon>
    </lineage>
</organism>
<dbReference type="Gene3D" id="1.20.190.20">
    <property type="entry name" value="14-3-3 domain"/>
    <property type="match status" value="1"/>
</dbReference>
<dbReference type="InterPro" id="IPR023410">
    <property type="entry name" value="14-3-3_domain"/>
</dbReference>
<sequence length="314" mass="35005">MSCCDSRCSSSSDRLRRLSSVHLDSTIDPELRAIDFEGLARVANQVERSEDAVQYMIDAATRRFEANSDVAFKKQDRVLFAKALKEFVNPQRAALRTLTLLFVNNTNTRSPDNHQEVTLEYTKCKIDSLVNTCLHIISVVKDTFLPLADCAESRVFFNKLAGDHSRYLCEIPTLKGYKYVPFEKERARAIADTEAFYQVAFDESQCDLSPTHPLRLSLVLNFSIFYFEIRKDKDKAHAFAKSAYDDAMAELGADFSSLLQDPSGGEQSNEASHSGNDGEGGLGASQVLSSGGSQELETARVMRIIKSSLSRWAV</sequence>
<dbReference type="CDD" id="cd08774">
    <property type="entry name" value="14-3-3"/>
    <property type="match status" value="1"/>
</dbReference>
<evidence type="ECO:0000313" key="4">
    <source>
        <dbReference type="EMBL" id="CAD9703060.1"/>
    </source>
</evidence>
<protein>
    <recommendedName>
        <fullName evidence="3">14-3-3 domain-containing protein</fullName>
    </recommendedName>
</protein>
<dbReference type="InterPro" id="IPR036815">
    <property type="entry name" value="14-3-3_dom_sf"/>
</dbReference>
<dbReference type="PANTHER" id="PTHR18860">
    <property type="entry name" value="14-3-3 PROTEIN"/>
    <property type="match status" value="1"/>
</dbReference>
<accession>A0A7S2WQZ6</accession>
<evidence type="ECO:0000259" key="3">
    <source>
        <dbReference type="SMART" id="SM00101"/>
    </source>
</evidence>
<feature type="domain" description="14-3-3" evidence="3">
    <location>
        <begin position="39"/>
        <end position="280"/>
    </location>
</feature>
<dbReference type="SMART" id="SM00101">
    <property type="entry name" value="14_3_3"/>
    <property type="match status" value="1"/>
</dbReference>